<evidence type="ECO:0000313" key="2">
    <source>
        <dbReference type="EMBL" id="KHE92670.1"/>
    </source>
</evidence>
<reference evidence="2 3" key="1">
    <citation type="submission" date="2014-10" db="EMBL/GenBank/DDBJ databases">
        <title>Draft genome of anammox bacterium scalindua brodae, obtained using differential coverage binning of sequence data from two enrichment reactors.</title>
        <authorList>
            <person name="Speth D.R."/>
            <person name="Russ L."/>
            <person name="Kartal B."/>
            <person name="Op den Camp H.J."/>
            <person name="Dutilh B.E."/>
            <person name="Jetten M.S."/>
        </authorList>
    </citation>
    <scope>NUCLEOTIDE SEQUENCE [LARGE SCALE GENOMIC DNA]</scope>
    <source>
        <strain evidence="2">RU1</strain>
    </source>
</reference>
<organism evidence="2 3">
    <name type="scientific">Candidatus Scalindua brodae</name>
    <dbReference type="NCBI Taxonomy" id="237368"/>
    <lineage>
        <taxon>Bacteria</taxon>
        <taxon>Pseudomonadati</taxon>
        <taxon>Planctomycetota</taxon>
        <taxon>Candidatus Brocadiia</taxon>
        <taxon>Candidatus Brocadiales</taxon>
        <taxon>Candidatus Scalinduaceae</taxon>
        <taxon>Candidatus Scalindua</taxon>
    </lineage>
</organism>
<comment type="caution">
    <text evidence="2">The sequence shown here is derived from an EMBL/GenBank/DDBJ whole genome shotgun (WGS) entry which is preliminary data.</text>
</comment>
<sequence>MKICDKADADAQIEYYKQIENLRLKQEAAREKLKELKDETEDAWEDLKAGVESAWGSLGEAVKSAISQFK</sequence>
<accession>A0A0B0EPS5</accession>
<gene>
    <name evidence="2" type="ORF">SCABRO_01570</name>
</gene>
<dbReference type="Proteomes" id="UP000030652">
    <property type="component" value="Unassembled WGS sequence"/>
</dbReference>
<evidence type="ECO:0000256" key="1">
    <source>
        <dbReference type="SAM" id="Coils"/>
    </source>
</evidence>
<feature type="coiled-coil region" evidence="1">
    <location>
        <begin position="16"/>
        <end position="43"/>
    </location>
</feature>
<protein>
    <submittedName>
        <fullName evidence="2">Uncharacterized protein</fullName>
    </submittedName>
</protein>
<evidence type="ECO:0000313" key="3">
    <source>
        <dbReference type="Proteomes" id="UP000030652"/>
    </source>
</evidence>
<keyword evidence="1" id="KW-0175">Coiled coil</keyword>
<dbReference type="Gene3D" id="6.10.140.1430">
    <property type="match status" value="1"/>
</dbReference>
<dbReference type="AlphaFoldDB" id="A0A0B0EPS5"/>
<dbReference type="PATRIC" id="fig|237368.3.peg.1714"/>
<dbReference type="EMBL" id="JRYO01000104">
    <property type="protein sequence ID" value="KHE92670.1"/>
    <property type="molecule type" value="Genomic_DNA"/>
</dbReference>
<name>A0A0B0EPS5_9BACT</name>
<proteinExistence type="predicted"/>